<feature type="domain" description="C2H2-type" evidence="8">
    <location>
        <begin position="9"/>
        <end position="37"/>
    </location>
</feature>
<evidence type="ECO:0000256" key="7">
    <source>
        <dbReference type="PROSITE-ProRule" id="PRU00042"/>
    </source>
</evidence>
<keyword evidence="3" id="KW-0677">Repeat</keyword>
<keyword evidence="4 7" id="KW-0863">Zinc-finger</keyword>
<dbReference type="Pfam" id="PF00096">
    <property type="entry name" value="zf-C2H2"/>
    <property type="match status" value="4"/>
</dbReference>
<comment type="subcellular location">
    <subcellularLocation>
        <location evidence="1">Nucleus</location>
    </subcellularLocation>
</comment>
<evidence type="ECO:0000256" key="1">
    <source>
        <dbReference type="ARBA" id="ARBA00004123"/>
    </source>
</evidence>
<dbReference type="GO" id="GO:0005634">
    <property type="term" value="C:nucleus"/>
    <property type="evidence" value="ECO:0007669"/>
    <property type="project" value="UniProtKB-SubCell"/>
</dbReference>
<organism evidence="9 10">
    <name type="scientific">Owenia fusiformis</name>
    <name type="common">Polychaete worm</name>
    <dbReference type="NCBI Taxonomy" id="6347"/>
    <lineage>
        <taxon>Eukaryota</taxon>
        <taxon>Metazoa</taxon>
        <taxon>Spiralia</taxon>
        <taxon>Lophotrochozoa</taxon>
        <taxon>Annelida</taxon>
        <taxon>Polychaeta</taxon>
        <taxon>Sedentaria</taxon>
        <taxon>Canalipalpata</taxon>
        <taxon>Sabellida</taxon>
        <taxon>Oweniida</taxon>
        <taxon>Oweniidae</taxon>
        <taxon>Owenia</taxon>
    </lineage>
</organism>
<evidence type="ECO:0000256" key="5">
    <source>
        <dbReference type="ARBA" id="ARBA00022833"/>
    </source>
</evidence>
<dbReference type="GO" id="GO:0001228">
    <property type="term" value="F:DNA-binding transcription activator activity, RNA polymerase II-specific"/>
    <property type="evidence" value="ECO:0007669"/>
    <property type="project" value="TreeGrafter"/>
</dbReference>
<dbReference type="Pfam" id="PF12874">
    <property type="entry name" value="zf-met"/>
    <property type="match status" value="1"/>
</dbReference>
<feature type="domain" description="C2H2-type" evidence="8">
    <location>
        <begin position="140"/>
        <end position="168"/>
    </location>
</feature>
<sequence length="228" mass="26602">MESISMAQYACGVCSKSFTNSKNRSQHMSRVHVKVQHQCSGCKQFFKRKDSLKRHHSQNRCPVSKYESTSMAKYVCVICSKSFQSLRYRLLLHMRTAHVKVQHQCSGCKTIFKRKESLMSHQSKNTCPASKYASPFKTKYTCEVCDKSFKTSKYMLQHLRRVHVQEKHQCSGCKKIYKRKDSLKRHHSQNTCPVSKYASTSMAKYVCVICSKSFKTLKYKLQHMRCVH</sequence>
<feature type="non-terminal residue" evidence="9">
    <location>
        <position position="1"/>
    </location>
</feature>
<evidence type="ECO:0000256" key="4">
    <source>
        <dbReference type="ARBA" id="ARBA00022771"/>
    </source>
</evidence>
<dbReference type="GO" id="GO:0000978">
    <property type="term" value="F:RNA polymerase II cis-regulatory region sequence-specific DNA binding"/>
    <property type="evidence" value="ECO:0007669"/>
    <property type="project" value="TreeGrafter"/>
</dbReference>
<evidence type="ECO:0000256" key="3">
    <source>
        <dbReference type="ARBA" id="ARBA00022737"/>
    </source>
</evidence>
<keyword evidence="2" id="KW-0479">Metal-binding</keyword>
<proteinExistence type="predicted"/>
<dbReference type="SMART" id="SM00355">
    <property type="entry name" value="ZnF_C2H2"/>
    <property type="match status" value="7"/>
</dbReference>
<keyword evidence="5" id="KW-0862">Zinc</keyword>
<dbReference type="InterPro" id="IPR013087">
    <property type="entry name" value="Znf_C2H2_type"/>
</dbReference>
<evidence type="ECO:0000313" key="9">
    <source>
        <dbReference type="EMBL" id="CAH1797557.1"/>
    </source>
</evidence>
<dbReference type="OrthoDB" id="6077419at2759"/>
<dbReference type="GO" id="GO:0008270">
    <property type="term" value="F:zinc ion binding"/>
    <property type="evidence" value="ECO:0007669"/>
    <property type="project" value="UniProtKB-KW"/>
</dbReference>
<accession>A0A8S4Q1H6</accession>
<keyword evidence="6" id="KW-0539">Nucleus</keyword>
<gene>
    <name evidence="9" type="ORF">OFUS_LOCUS21821</name>
</gene>
<evidence type="ECO:0000313" key="10">
    <source>
        <dbReference type="Proteomes" id="UP000749559"/>
    </source>
</evidence>
<dbReference type="PANTHER" id="PTHR24376">
    <property type="entry name" value="ZINC FINGER PROTEIN"/>
    <property type="match status" value="1"/>
</dbReference>
<evidence type="ECO:0000259" key="8">
    <source>
        <dbReference type="PROSITE" id="PS50157"/>
    </source>
</evidence>
<comment type="caution">
    <text evidence="9">The sequence shown here is derived from an EMBL/GenBank/DDBJ whole genome shotgun (WGS) entry which is preliminary data.</text>
</comment>
<evidence type="ECO:0000256" key="6">
    <source>
        <dbReference type="ARBA" id="ARBA00023242"/>
    </source>
</evidence>
<feature type="domain" description="C2H2-type" evidence="8">
    <location>
        <begin position="205"/>
        <end position="228"/>
    </location>
</feature>
<reference evidence="9" key="1">
    <citation type="submission" date="2022-03" db="EMBL/GenBank/DDBJ databases">
        <authorList>
            <person name="Martin C."/>
        </authorList>
    </citation>
    <scope>NUCLEOTIDE SEQUENCE</scope>
</reference>
<dbReference type="AlphaFoldDB" id="A0A8S4Q1H6"/>
<name>A0A8S4Q1H6_OWEFU</name>
<dbReference type="PROSITE" id="PS00028">
    <property type="entry name" value="ZINC_FINGER_C2H2_1"/>
    <property type="match status" value="3"/>
</dbReference>
<dbReference type="PANTHER" id="PTHR24376:SF235">
    <property type="entry name" value="C2H2-TYPE DOMAIN-CONTAINING PROTEIN"/>
    <property type="match status" value="1"/>
</dbReference>
<keyword evidence="10" id="KW-1185">Reference proteome</keyword>
<dbReference type="PROSITE" id="PS50157">
    <property type="entry name" value="ZINC_FINGER_C2H2_2"/>
    <property type="match status" value="3"/>
</dbReference>
<dbReference type="InterPro" id="IPR036236">
    <property type="entry name" value="Znf_C2H2_sf"/>
</dbReference>
<dbReference type="SUPFAM" id="SSF57667">
    <property type="entry name" value="beta-beta-alpha zinc fingers"/>
    <property type="match status" value="3"/>
</dbReference>
<protein>
    <recommendedName>
        <fullName evidence="8">C2H2-type domain-containing protein</fullName>
    </recommendedName>
</protein>
<dbReference type="Proteomes" id="UP000749559">
    <property type="component" value="Unassembled WGS sequence"/>
</dbReference>
<dbReference type="Gene3D" id="3.30.160.60">
    <property type="entry name" value="Classic Zinc Finger"/>
    <property type="match status" value="3"/>
</dbReference>
<dbReference type="EMBL" id="CAIIXF020000010">
    <property type="protein sequence ID" value="CAH1797557.1"/>
    <property type="molecule type" value="Genomic_DNA"/>
</dbReference>
<evidence type="ECO:0000256" key="2">
    <source>
        <dbReference type="ARBA" id="ARBA00022723"/>
    </source>
</evidence>